<feature type="transmembrane region" description="Helical" evidence="1">
    <location>
        <begin position="20"/>
        <end position="39"/>
    </location>
</feature>
<dbReference type="Proteomes" id="UP000176897">
    <property type="component" value="Unassembled WGS sequence"/>
</dbReference>
<evidence type="ECO:0000256" key="1">
    <source>
        <dbReference type="SAM" id="Phobius"/>
    </source>
</evidence>
<keyword evidence="1" id="KW-0472">Membrane</keyword>
<comment type="caution">
    <text evidence="2">The sequence shown here is derived from an EMBL/GenBank/DDBJ whole genome shotgun (WGS) entry which is preliminary data.</text>
</comment>
<dbReference type="STRING" id="1802401.A3B21_02000"/>
<evidence type="ECO:0000313" key="2">
    <source>
        <dbReference type="EMBL" id="OGL80127.1"/>
    </source>
</evidence>
<dbReference type="EMBL" id="MGEJ01000014">
    <property type="protein sequence ID" value="OGL80127.1"/>
    <property type="molecule type" value="Genomic_DNA"/>
</dbReference>
<name>A0A1F7UR24_9BACT</name>
<gene>
    <name evidence="2" type="ORF">A3B21_02000</name>
</gene>
<reference evidence="2 3" key="1">
    <citation type="journal article" date="2016" name="Nat. Commun.">
        <title>Thousands of microbial genomes shed light on interconnected biogeochemical processes in an aquifer system.</title>
        <authorList>
            <person name="Anantharaman K."/>
            <person name="Brown C.T."/>
            <person name="Hug L.A."/>
            <person name="Sharon I."/>
            <person name="Castelle C.J."/>
            <person name="Probst A.J."/>
            <person name="Thomas B.C."/>
            <person name="Singh A."/>
            <person name="Wilkins M.J."/>
            <person name="Karaoz U."/>
            <person name="Brodie E.L."/>
            <person name="Williams K.H."/>
            <person name="Hubbard S.S."/>
            <person name="Banfield J.F."/>
        </authorList>
    </citation>
    <scope>NUCLEOTIDE SEQUENCE [LARGE SCALE GENOMIC DNA]</scope>
</reference>
<evidence type="ECO:0008006" key="4">
    <source>
        <dbReference type="Google" id="ProtNLM"/>
    </source>
</evidence>
<accession>A0A1F7UR24</accession>
<keyword evidence="1" id="KW-1133">Transmembrane helix</keyword>
<protein>
    <recommendedName>
        <fullName evidence="4">Baseplate protein J-like domain-containing protein</fullName>
    </recommendedName>
</protein>
<organism evidence="2 3">
    <name type="scientific">Candidatus Uhrbacteria bacterium RIFCSPLOWO2_01_FULL_47_24</name>
    <dbReference type="NCBI Taxonomy" id="1802401"/>
    <lineage>
        <taxon>Bacteria</taxon>
        <taxon>Candidatus Uhriibacteriota</taxon>
    </lineage>
</organism>
<keyword evidence="1" id="KW-0812">Transmembrane</keyword>
<sequence>MAKQKKPTLPPLSIIYRKIAISFVVLTVLLVGVIAFFSMSKATVAITPKKELRSAEFLVTVKDGTAPIPGTLNGHYEEKVVEDEGQFEATGTVAKSAGRWEGKLTLVNTTTAAQPLVATTRLFSPDSRVLLRMKSGATVPANGKVEVNVYQDGTDPDWGFDIGTQFTFPGLNVAKQKLIYGENTERLSGDTSVQVRVVTADDLEKAKGAIIEKALAKVKEDFAKTPAAALGGVVATTEVQEVIFDAKKGDEKQTFSGKAKIKAELLSYDKAALEKIALEKISANIPSDRELVKFNKDAIIARIKNVNSQTGEAQLAVYADGEVRLNAASPILDPVKIAGMLPDEAKQYLQSFDAIEAVEIRLFPSWQKRIPTIPDRIKIVIKK</sequence>
<dbReference type="AlphaFoldDB" id="A0A1F7UR24"/>
<evidence type="ECO:0000313" key="3">
    <source>
        <dbReference type="Proteomes" id="UP000176897"/>
    </source>
</evidence>
<proteinExistence type="predicted"/>